<proteinExistence type="predicted"/>
<protein>
    <submittedName>
        <fullName evidence="1">Uncharacterized protein</fullName>
    </submittedName>
</protein>
<accession>A0A6S6UMI0</accession>
<sequence length="514" mass="61253">MKFSDDLYQLINALNQSEKRYVKLVTKAFTSKGTDNQLALFDAFDRQQEYNEDKIRKDFKYKIPAKNFHVAKNRLYNLILKALHLYHLKNSEYQKINQLIFQSEILQKKGLYKQADVINQKAIQTAIKLDIFPLAITGLSSQANSFMNQRDLTKITHYLDRALEEEYDLLERYKTDLTYQYLQLKTLFITHKKQAIRSEAEMAQIQALKEHPLLKDPSLAKSKSALDMYRFLNGFICRYEGNYVQACEYWKEFVEELEELKSIPKNRIEEYISNLNNLMFLQLEALLFDKAWTNCQKMIALLCHEHIKNNAHLIVKIKERVIEFKLEYYLRSYQYQEALQYQHTNQEEIADIYGQVGDFRKLVIDYLQTSIYLCNQMPQEASFSIEQVSANKVLKQHQYIYSGAMIINLLIHFELGNYQLLESLLLNTYRMMYKRKLLYKSEKVIFKYLKKYLRMSTNEEIMDSFKFLKQELQEVRTHKFERNFLPNFDLVVWIESKIQKKNMPEIILAGGLTL</sequence>
<evidence type="ECO:0000313" key="1">
    <source>
        <dbReference type="EMBL" id="CAA6829343.1"/>
    </source>
</evidence>
<name>A0A6S6UMI0_9BACT</name>
<reference evidence="1" key="1">
    <citation type="submission" date="2020-01" db="EMBL/GenBank/DDBJ databases">
        <authorList>
            <person name="Meier V. D."/>
            <person name="Meier V D."/>
        </authorList>
    </citation>
    <scope>NUCLEOTIDE SEQUENCE</scope>
    <source>
        <strain evidence="1">HLG_WM_MAG_10</strain>
    </source>
</reference>
<organism evidence="1">
    <name type="scientific">uncultured Aureispira sp</name>
    <dbReference type="NCBI Taxonomy" id="1331704"/>
    <lineage>
        <taxon>Bacteria</taxon>
        <taxon>Pseudomonadati</taxon>
        <taxon>Bacteroidota</taxon>
        <taxon>Saprospiria</taxon>
        <taxon>Saprospirales</taxon>
        <taxon>Saprospiraceae</taxon>
        <taxon>Aureispira</taxon>
        <taxon>environmental samples</taxon>
    </lineage>
</organism>
<dbReference type="AlphaFoldDB" id="A0A6S6UMI0"/>
<dbReference type="EMBL" id="CACVAQ010000482">
    <property type="protein sequence ID" value="CAA6829343.1"/>
    <property type="molecule type" value="Genomic_DNA"/>
</dbReference>
<gene>
    <name evidence="1" type="ORF">HELGO_WM24283</name>
</gene>